<organism evidence="7 8">
    <name type="scientific">Pochonia chlamydosporia 170</name>
    <dbReference type="NCBI Taxonomy" id="1380566"/>
    <lineage>
        <taxon>Eukaryota</taxon>
        <taxon>Fungi</taxon>
        <taxon>Dikarya</taxon>
        <taxon>Ascomycota</taxon>
        <taxon>Pezizomycotina</taxon>
        <taxon>Sordariomycetes</taxon>
        <taxon>Hypocreomycetidae</taxon>
        <taxon>Hypocreales</taxon>
        <taxon>Clavicipitaceae</taxon>
        <taxon>Pochonia</taxon>
    </lineage>
</organism>
<evidence type="ECO:0000256" key="3">
    <source>
        <dbReference type="ARBA" id="ARBA00023015"/>
    </source>
</evidence>
<evidence type="ECO:0000313" key="8">
    <source>
        <dbReference type="Proteomes" id="UP000078397"/>
    </source>
</evidence>
<evidence type="ECO:0000256" key="4">
    <source>
        <dbReference type="ARBA" id="ARBA00023125"/>
    </source>
</evidence>
<dbReference type="PANTHER" id="PTHR36206">
    <property type="entry name" value="ASPERCRYPTIN BIOSYNTHESIS CLUSTER-SPECIFIC TRANSCRIPTION REGULATOR ATNN-RELATED"/>
    <property type="match status" value="1"/>
</dbReference>
<evidence type="ECO:0000256" key="5">
    <source>
        <dbReference type="ARBA" id="ARBA00023163"/>
    </source>
</evidence>
<dbReference type="GeneID" id="28848596"/>
<evidence type="ECO:0000256" key="2">
    <source>
        <dbReference type="ARBA" id="ARBA00022833"/>
    </source>
</evidence>
<sequence length="369" mass="41387">MAVWDRKAVDISADVRLAVQNYGACIQNMQHVVAENYGRSINVVLLCAMVCICFELLMDSPDVALCHLEHSLRILNSNTDTIDKDLALAFTRLDLQATVFLGLRPPLLASSCSETTDDDGFDNEEAELTYLMGCVFSFLRTKADNYRYRNPGSIPLDLLIEAKTLEEQLQHFRKKHLTPGLLSDGSSMSSIRETRLRIKCLTGIILIATSLYTEEAIYDQFTCDFLSIVDCASELLAQPPITPLTDGSSPQNSESTLDMGVIHPLYLTASKCRSSLIRRRAIELLRMAPSPEGTWDAKLYAKIAERRMELEEASLEEPPTDPAGVPEWYRIHSADIYPQGDCKSARVVFRFQPNGMDGEWSEFSEVITW</sequence>
<comment type="caution">
    <text evidence="7">The sequence shown here is derived from an EMBL/GenBank/DDBJ whole genome shotgun (WGS) entry which is preliminary data.</text>
</comment>
<evidence type="ECO:0000256" key="1">
    <source>
        <dbReference type="ARBA" id="ARBA00022723"/>
    </source>
</evidence>
<keyword evidence="6" id="KW-0539">Nucleus</keyword>
<keyword evidence="4 7" id="KW-0238">DNA-binding</keyword>
<dbReference type="GO" id="GO:0046872">
    <property type="term" value="F:metal ion binding"/>
    <property type="evidence" value="ECO:0007669"/>
    <property type="project" value="UniProtKB-KW"/>
</dbReference>
<dbReference type="InterPro" id="IPR052360">
    <property type="entry name" value="Transcr_Regulatory_Proteins"/>
</dbReference>
<keyword evidence="5" id="KW-0804">Transcription</keyword>
<keyword evidence="2" id="KW-0862">Zinc</keyword>
<accession>A0A179FEW6</accession>
<keyword evidence="1" id="KW-0479">Metal-binding</keyword>
<keyword evidence="3" id="KW-0805">Transcription regulation</keyword>
<dbReference type="AlphaFoldDB" id="A0A179FEW6"/>
<evidence type="ECO:0000313" key="7">
    <source>
        <dbReference type="EMBL" id="OAQ64056.1"/>
    </source>
</evidence>
<proteinExistence type="predicted"/>
<dbReference type="PANTHER" id="PTHR36206:SF10">
    <property type="entry name" value="ZN(II)2CYS6 TRANSCRIPTION FACTOR (EUROFUNG)"/>
    <property type="match status" value="1"/>
</dbReference>
<reference evidence="7 8" key="1">
    <citation type="journal article" date="2016" name="PLoS Pathog.">
        <title>Biosynthesis of antibiotic leucinostatins in bio-control fungus Purpureocillium lilacinum and their inhibition on phytophthora revealed by genome mining.</title>
        <authorList>
            <person name="Wang G."/>
            <person name="Liu Z."/>
            <person name="Lin R."/>
            <person name="Li E."/>
            <person name="Mao Z."/>
            <person name="Ling J."/>
            <person name="Yang Y."/>
            <person name="Yin W.B."/>
            <person name="Xie B."/>
        </authorList>
    </citation>
    <scope>NUCLEOTIDE SEQUENCE [LARGE SCALE GENOMIC DNA]</scope>
    <source>
        <strain evidence="7">170</strain>
    </source>
</reference>
<dbReference type="KEGG" id="pchm:VFPPC_05398"/>
<keyword evidence="8" id="KW-1185">Reference proteome</keyword>
<protein>
    <submittedName>
        <fullName evidence="7">Zn(2)-C6 fungal-type DNA-binding domain-containing protein</fullName>
    </submittedName>
</protein>
<dbReference type="EMBL" id="LSBJ02000005">
    <property type="protein sequence ID" value="OAQ64056.1"/>
    <property type="molecule type" value="Genomic_DNA"/>
</dbReference>
<dbReference type="OrthoDB" id="3172332at2759"/>
<gene>
    <name evidence="7" type="ORF">VFPPC_05398</name>
</gene>
<dbReference type="GO" id="GO:0003677">
    <property type="term" value="F:DNA binding"/>
    <property type="evidence" value="ECO:0007669"/>
    <property type="project" value="UniProtKB-KW"/>
</dbReference>
<evidence type="ECO:0000256" key="6">
    <source>
        <dbReference type="ARBA" id="ARBA00023242"/>
    </source>
</evidence>
<dbReference type="Proteomes" id="UP000078397">
    <property type="component" value="Unassembled WGS sequence"/>
</dbReference>
<name>A0A179FEW6_METCM</name>
<dbReference type="RefSeq" id="XP_018141370.1">
    <property type="nucleotide sequence ID" value="XM_018284602.1"/>
</dbReference>
<dbReference type="STRING" id="1380566.A0A179FEW6"/>